<reference evidence="2 3" key="1">
    <citation type="submission" date="2016-03" db="EMBL/GenBank/DDBJ databases">
        <title>Whole genome sequencing of Grifola frondosa 9006-11.</title>
        <authorList>
            <person name="Min B."/>
            <person name="Park H."/>
            <person name="Kim J.-G."/>
            <person name="Cho H."/>
            <person name="Oh Y.-L."/>
            <person name="Kong W.-S."/>
            <person name="Choi I.-G."/>
        </authorList>
    </citation>
    <scope>NUCLEOTIDE SEQUENCE [LARGE SCALE GENOMIC DNA]</scope>
    <source>
        <strain evidence="2 3">9006-11</strain>
    </source>
</reference>
<accession>A0A1C7MGH1</accession>
<organism evidence="2 3">
    <name type="scientific">Grifola frondosa</name>
    <name type="common">Maitake</name>
    <name type="synonym">Polyporus frondosus</name>
    <dbReference type="NCBI Taxonomy" id="5627"/>
    <lineage>
        <taxon>Eukaryota</taxon>
        <taxon>Fungi</taxon>
        <taxon>Dikarya</taxon>
        <taxon>Basidiomycota</taxon>
        <taxon>Agaricomycotina</taxon>
        <taxon>Agaricomycetes</taxon>
        <taxon>Polyporales</taxon>
        <taxon>Grifolaceae</taxon>
        <taxon>Grifola</taxon>
    </lineage>
</organism>
<feature type="compositionally biased region" description="Low complexity" evidence="1">
    <location>
        <begin position="34"/>
        <end position="51"/>
    </location>
</feature>
<protein>
    <submittedName>
        <fullName evidence="2">Uncharacterized protein</fullName>
    </submittedName>
</protein>
<proteinExistence type="predicted"/>
<dbReference type="AlphaFoldDB" id="A0A1C7MGH1"/>
<keyword evidence="3" id="KW-1185">Reference proteome</keyword>
<feature type="compositionally biased region" description="Basic and acidic residues" evidence="1">
    <location>
        <begin position="8"/>
        <end position="21"/>
    </location>
</feature>
<name>A0A1C7MGH1_GRIFR</name>
<evidence type="ECO:0000256" key="1">
    <source>
        <dbReference type="SAM" id="MobiDB-lite"/>
    </source>
</evidence>
<evidence type="ECO:0000313" key="2">
    <source>
        <dbReference type="EMBL" id="OBZ76011.1"/>
    </source>
</evidence>
<evidence type="ECO:0000313" key="3">
    <source>
        <dbReference type="Proteomes" id="UP000092993"/>
    </source>
</evidence>
<comment type="caution">
    <text evidence="2">The sequence shown here is derived from an EMBL/GenBank/DDBJ whole genome shotgun (WGS) entry which is preliminary data.</text>
</comment>
<sequence>MHPVAEVEQNHVDQETADRAVADTLELYSEQPLSSDVGISSPLPSSSSQMSRETPAQASTSMRLKSQTMQTDFSAIKNSNTRTETVPKKSMRTFSQHKEKLKGPEWVVARQAFQAMVDDSRYDPEAARLYSDQTVVSSANIQSSQTRQGIDDENSVEDRAAGKYYAVDYSGCRRDPESPLCDIKDFQLHLLHLSDLESSQGIGPGCQLQTSVR</sequence>
<feature type="compositionally biased region" description="Polar residues" evidence="1">
    <location>
        <begin position="52"/>
        <end position="67"/>
    </location>
</feature>
<dbReference type="EMBL" id="LUGG01000003">
    <property type="protein sequence ID" value="OBZ76011.1"/>
    <property type="molecule type" value="Genomic_DNA"/>
</dbReference>
<gene>
    <name evidence="2" type="ORF">A0H81_03296</name>
</gene>
<dbReference type="Proteomes" id="UP000092993">
    <property type="component" value="Unassembled WGS sequence"/>
</dbReference>
<feature type="region of interest" description="Disordered" evidence="1">
    <location>
        <begin position="1"/>
        <end position="67"/>
    </location>
</feature>